<proteinExistence type="predicted"/>
<dbReference type="Proteomes" id="UP000554482">
    <property type="component" value="Unassembled WGS sequence"/>
</dbReference>
<organism evidence="1 2">
    <name type="scientific">Thalictrum thalictroides</name>
    <name type="common">Rue-anemone</name>
    <name type="synonym">Anemone thalictroides</name>
    <dbReference type="NCBI Taxonomy" id="46969"/>
    <lineage>
        <taxon>Eukaryota</taxon>
        <taxon>Viridiplantae</taxon>
        <taxon>Streptophyta</taxon>
        <taxon>Embryophyta</taxon>
        <taxon>Tracheophyta</taxon>
        <taxon>Spermatophyta</taxon>
        <taxon>Magnoliopsida</taxon>
        <taxon>Ranunculales</taxon>
        <taxon>Ranunculaceae</taxon>
        <taxon>Thalictroideae</taxon>
        <taxon>Thalictrum</taxon>
    </lineage>
</organism>
<keyword evidence="2" id="KW-1185">Reference proteome</keyword>
<dbReference type="EMBL" id="JABWDY010042127">
    <property type="protein sequence ID" value="KAF5176873.1"/>
    <property type="molecule type" value="Genomic_DNA"/>
</dbReference>
<reference evidence="1 2" key="1">
    <citation type="submission" date="2020-06" db="EMBL/GenBank/DDBJ databases">
        <title>Transcriptomic and genomic resources for Thalictrum thalictroides and T. hernandezii: Facilitating candidate gene discovery in an emerging model plant lineage.</title>
        <authorList>
            <person name="Arias T."/>
            <person name="Riano-Pachon D.M."/>
            <person name="Di Stilio V.S."/>
        </authorList>
    </citation>
    <scope>NUCLEOTIDE SEQUENCE [LARGE SCALE GENOMIC DNA]</scope>
    <source>
        <strain evidence="2">cv. WT478/WT964</strain>
        <tissue evidence="1">Leaves</tissue>
    </source>
</reference>
<evidence type="ECO:0000313" key="2">
    <source>
        <dbReference type="Proteomes" id="UP000554482"/>
    </source>
</evidence>
<protein>
    <submittedName>
        <fullName evidence="1">Uncharacterized protein</fullName>
    </submittedName>
</protein>
<dbReference type="AlphaFoldDB" id="A0A7J6UW82"/>
<name>A0A7J6UW82_THATH</name>
<sequence>MVNSGRSGKMIQIYKRYYNEREEHDDYIHVLTSYNAVDVSDVAWSALGLDTEYCTLHITLSINITMA</sequence>
<accession>A0A7J6UW82</accession>
<comment type="caution">
    <text evidence="1">The sequence shown here is derived from an EMBL/GenBank/DDBJ whole genome shotgun (WGS) entry which is preliminary data.</text>
</comment>
<gene>
    <name evidence="1" type="ORF">FRX31_033541</name>
</gene>
<evidence type="ECO:0000313" key="1">
    <source>
        <dbReference type="EMBL" id="KAF5176873.1"/>
    </source>
</evidence>